<dbReference type="PROSITE" id="PS50943">
    <property type="entry name" value="HTH_CROC1"/>
    <property type="match status" value="1"/>
</dbReference>
<evidence type="ECO:0000313" key="2">
    <source>
        <dbReference type="EMBL" id="MBM9624657.1"/>
    </source>
</evidence>
<feature type="domain" description="HTH cro/C1-type" evidence="1">
    <location>
        <begin position="33"/>
        <end position="89"/>
    </location>
</feature>
<geneLocation type="plasmid" evidence="2">
    <name>unnamed1</name>
</geneLocation>
<accession>A0ABS2V6K2</accession>
<comment type="caution">
    <text evidence="2">The sequence shown here is derived from an EMBL/GenBank/DDBJ whole genome shotgun (WGS) entry which is preliminary data.</text>
</comment>
<dbReference type="InterPro" id="IPR010982">
    <property type="entry name" value="Lambda_DNA-bd_dom_sf"/>
</dbReference>
<reference evidence="2 3" key="1">
    <citation type="journal article" date="2016" name="Arch. Microbiol.">
        <title>Streptomyces zhihengii sp. nov., isolated from rhizospheric soil of Psammosilene tunicoides.</title>
        <authorList>
            <person name="Huang M.J."/>
            <person name="Fei J.J."/>
            <person name="Salam N."/>
            <person name="Kim C.J."/>
            <person name="Hozzein W.N."/>
            <person name="Xiao M."/>
            <person name="Huang H.Q."/>
            <person name="Li W.J."/>
        </authorList>
    </citation>
    <scope>NUCLEOTIDE SEQUENCE [LARGE SCALE GENOMIC DNA]</scope>
    <source>
        <strain evidence="2 3">YIM T102</strain>
    </source>
</reference>
<dbReference type="Gene3D" id="1.10.260.40">
    <property type="entry name" value="lambda repressor-like DNA-binding domains"/>
    <property type="match status" value="1"/>
</dbReference>
<dbReference type="Pfam" id="PF13560">
    <property type="entry name" value="HTH_31"/>
    <property type="match status" value="1"/>
</dbReference>
<dbReference type="Proteomes" id="UP000664109">
    <property type="component" value="Unassembled WGS sequence"/>
</dbReference>
<proteinExistence type="predicted"/>
<dbReference type="InterPro" id="IPR001387">
    <property type="entry name" value="Cro/C1-type_HTH"/>
</dbReference>
<dbReference type="EMBL" id="JAFEJA010000003">
    <property type="protein sequence ID" value="MBM9624657.1"/>
    <property type="molecule type" value="Genomic_DNA"/>
</dbReference>
<keyword evidence="3" id="KW-1185">Reference proteome</keyword>
<dbReference type="CDD" id="cd00093">
    <property type="entry name" value="HTH_XRE"/>
    <property type="match status" value="1"/>
</dbReference>
<dbReference type="RefSeq" id="WP_205378810.1">
    <property type="nucleotide sequence ID" value="NZ_JAFEJA010000003.1"/>
</dbReference>
<dbReference type="SUPFAM" id="SSF47413">
    <property type="entry name" value="lambda repressor-like DNA-binding domains"/>
    <property type="match status" value="1"/>
</dbReference>
<evidence type="ECO:0000259" key="1">
    <source>
        <dbReference type="PROSITE" id="PS50943"/>
    </source>
</evidence>
<organism evidence="2 3">
    <name type="scientific">Streptomyces zhihengii</name>
    <dbReference type="NCBI Taxonomy" id="1818004"/>
    <lineage>
        <taxon>Bacteria</taxon>
        <taxon>Bacillati</taxon>
        <taxon>Actinomycetota</taxon>
        <taxon>Actinomycetes</taxon>
        <taxon>Kitasatosporales</taxon>
        <taxon>Streptomycetaceae</taxon>
        <taxon>Streptomyces</taxon>
    </lineage>
</organism>
<protein>
    <submittedName>
        <fullName evidence="2">Helix-turn-helix transcriptional regulator</fullName>
    </submittedName>
</protein>
<evidence type="ECO:0000313" key="3">
    <source>
        <dbReference type="Proteomes" id="UP000664109"/>
    </source>
</evidence>
<keyword evidence="2" id="KW-0614">Plasmid</keyword>
<gene>
    <name evidence="2" type="ORF">JE024_39685</name>
</gene>
<dbReference type="Pfam" id="PF19054">
    <property type="entry name" value="DUF5753"/>
    <property type="match status" value="1"/>
</dbReference>
<dbReference type="InterPro" id="IPR043917">
    <property type="entry name" value="DUF5753"/>
</dbReference>
<name>A0ABS2V6K2_9ACTN</name>
<dbReference type="SMART" id="SM00530">
    <property type="entry name" value="HTH_XRE"/>
    <property type="match status" value="1"/>
</dbReference>
<sequence length="325" mass="36364">MSADPIPINRLARPAAGPDTTKTAATIMLGLAIKDLRIEADLSQTQLAKAILVSTPTVSRLETGEGTPQRRTIEAAAKALKVNDTTYDLLKVLAARAEEPEWFQHRFNDITPGYLKRLLGLESMAISLTAYDVRLVSGLLQIPEYAACLIRTGLHRSEWDDGKLELRLAQRVERQERVLGQAEPPMSVFLMDESVLRRRVGSDEVMRAQMARMRELADLPYVVIRFVLLDALIAGNEASMAGSMAQLQFGRGGLPDLVYSEGYGKADYFSKPVRTRDSQEQVKSSSHKDRDYERHLQLLLRIQGEACASPERSRRMLEQAIKHFS</sequence>